<accession>A0A7S1G1E5</accession>
<name>A0A7S1G1E5_9STRA</name>
<feature type="domain" description="Peptidase S49" evidence="5">
    <location>
        <begin position="212"/>
        <end position="352"/>
    </location>
</feature>
<reference evidence="6" key="1">
    <citation type="submission" date="2021-01" db="EMBL/GenBank/DDBJ databases">
        <authorList>
            <person name="Corre E."/>
            <person name="Pelletier E."/>
            <person name="Niang G."/>
            <person name="Scheremetjew M."/>
            <person name="Finn R."/>
            <person name="Kale V."/>
            <person name="Holt S."/>
            <person name="Cochrane G."/>
            <person name="Meng A."/>
            <person name="Brown T."/>
            <person name="Cohen L."/>
        </authorList>
    </citation>
    <scope>NUCLEOTIDE SEQUENCE</scope>
    <source>
        <strain evidence="6">308</strain>
    </source>
</reference>
<proteinExistence type="inferred from homology"/>
<dbReference type="PANTHER" id="PTHR33209">
    <property type="entry name" value="PROTEASE 4"/>
    <property type="match status" value="1"/>
</dbReference>
<evidence type="ECO:0000256" key="2">
    <source>
        <dbReference type="ARBA" id="ARBA00022670"/>
    </source>
</evidence>
<keyword evidence="2" id="KW-0645">Protease</keyword>
<dbReference type="Gene3D" id="3.90.226.10">
    <property type="entry name" value="2-enoyl-CoA Hydratase, Chain A, domain 1"/>
    <property type="match status" value="2"/>
</dbReference>
<comment type="similarity">
    <text evidence="1">Belongs to the peptidase S49 family.</text>
</comment>
<dbReference type="GO" id="GO:0006508">
    <property type="term" value="P:proteolysis"/>
    <property type="evidence" value="ECO:0007669"/>
    <property type="project" value="UniProtKB-KW"/>
</dbReference>
<evidence type="ECO:0000256" key="4">
    <source>
        <dbReference type="ARBA" id="ARBA00022825"/>
    </source>
</evidence>
<dbReference type="InterPro" id="IPR047272">
    <property type="entry name" value="S49_SppA_C"/>
</dbReference>
<protein>
    <recommendedName>
        <fullName evidence="5">Peptidase S49 domain-containing protein</fullName>
    </recommendedName>
</protein>
<keyword evidence="4" id="KW-0720">Serine protease</keyword>
<dbReference type="EMBL" id="HBFR01039500">
    <property type="protein sequence ID" value="CAD8901664.1"/>
    <property type="molecule type" value="Transcribed_RNA"/>
</dbReference>
<dbReference type="SUPFAM" id="SSF52096">
    <property type="entry name" value="ClpP/crotonase"/>
    <property type="match status" value="1"/>
</dbReference>
<dbReference type="CDD" id="cd07023">
    <property type="entry name" value="S49_Sppa_N_C"/>
    <property type="match status" value="1"/>
</dbReference>
<evidence type="ECO:0000256" key="1">
    <source>
        <dbReference type="ARBA" id="ARBA00008683"/>
    </source>
</evidence>
<dbReference type="Pfam" id="PF01343">
    <property type="entry name" value="Peptidase_S49"/>
    <property type="match status" value="2"/>
</dbReference>
<dbReference type="AlphaFoldDB" id="A0A7S1G1E5"/>
<dbReference type="PANTHER" id="PTHR33209:SF1">
    <property type="entry name" value="PEPTIDASE S49 DOMAIN-CONTAINING PROTEIN"/>
    <property type="match status" value="1"/>
</dbReference>
<gene>
    <name evidence="6" type="ORF">CHYS00102_LOCUS28883</name>
</gene>
<dbReference type="Gene3D" id="6.20.330.10">
    <property type="match status" value="1"/>
</dbReference>
<evidence type="ECO:0000259" key="5">
    <source>
        <dbReference type="Pfam" id="PF01343"/>
    </source>
</evidence>
<dbReference type="InterPro" id="IPR029045">
    <property type="entry name" value="ClpP/crotonase-like_dom_sf"/>
</dbReference>
<evidence type="ECO:0000313" key="6">
    <source>
        <dbReference type="EMBL" id="CAD8901664.1"/>
    </source>
</evidence>
<dbReference type="InterPro" id="IPR002142">
    <property type="entry name" value="Peptidase_S49"/>
</dbReference>
<sequence>MTNGSPIPAGGTNPIRVPVTLRKSSGLSFVRRASRFTLRATRNAFATVGIVTVAAGYAYTRDAEIEKEDGSSVVINGSGSELMDGIRYRLELPLHNIKIVERNDQGLQSTIQSFVTSGSDKPLTIELRKLIDTIVAAAHDPKITSLHATFGDNLHLGPAQIEELRDAIILFNQVNPGQSSPNANNNPDHQTIKLDKPKSSSCYTHSFGNQKVYWTASAFERVKMLQHSGVVMLTGISSTHIFAKDLLDRHKVGAEGIFREKYKKAYSIFTDRTFTPEHLDNISSILASIHDSIFSSIAKSRSLPSPTESSFGRKFWYNVLNSGPIFDDEAEQTGLVDGTALGGEDETVKECERLTLERYSRILRNREKGHFFNQVKRQYQKLKENSFTDLDFSKLTKIISDDKEKIAIVHINGQITTGYGEMNSTGDLDITKALRELKDDDAVKCVILRIDSPGGSPIASEAVYNEIISLDQIKPVICSMGNLAASGGYYVAAPCRKIYASPTTITGSIGVLFGKLDLSNFLETYGLNVEHVETGQYANILSMLTSFSSHQREILEHYIDHTYNRFLAIVSKGRSLPEADTRKLAGGRIWTGEQAYNLGLVDSLGGLRCAVEFAQTEYTEKGDALVEVWSNKKSGFEALLKGVGLVTEGNYTENYISNATSLLNISSSNPVDSIKYLYNDISSICTVHDDWAEQWLNLWID</sequence>
<evidence type="ECO:0000256" key="3">
    <source>
        <dbReference type="ARBA" id="ARBA00022801"/>
    </source>
</evidence>
<keyword evidence="3" id="KW-0378">Hydrolase</keyword>
<dbReference type="GO" id="GO:0008236">
    <property type="term" value="F:serine-type peptidase activity"/>
    <property type="evidence" value="ECO:0007669"/>
    <property type="project" value="UniProtKB-KW"/>
</dbReference>
<dbReference type="NCBIfam" id="TIGR00706">
    <property type="entry name" value="SppA_dom"/>
    <property type="match status" value="1"/>
</dbReference>
<dbReference type="InterPro" id="IPR004635">
    <property type="entry name" value="Pept_S49_SppA"/>
</dbReference>
<organism evidence="6">
    <name type="scientific">Corethron hystrix</name>
    <dbReference type="NCBI Taxonomy" id="216773"/>
    <lineage>
        <taxon>Eukaryota</taxon>
        <taxon>Sar</taxon>
        <taxon>Stramenopiles</taxon>
        <taxon>Ochrophyta</taxon>
        <taxon>Bacillariophyta</taxon>
        <taxon>Coscinodiscophyceae</taxon>
        <taxon>Corethrophycidae</taxon>
        <taxon>Corethrales</taxon>
        <taxon>Corethraceae</taxon>
        <taxon>Corethron</taxon>
    </lineage>
</organism>
<feature type="domain" description="Peptidase S49" evidence="5">
    <location>
        <begin position="470"/>
        <end position="616"/>
    </location>
</feature>